<feature type="compositionally biased region" description="Basic and acidic residues" evidence="1">
    <location>
        <begin position="306"/>
        <end position="324"/>
    </location>
</feature>
<dbReference type="Gene3D" id="1.10.1520.10">
    <property type="entry name" value="Ribonuclease III domain"/>
    <property type="match status" value="1"/>
</dbReference>
<feature type="region of interest" description="Disordered" evidence="1">
    <location>
        <begin position="210"/>
        <end position="416"/>
    </location>
</feature>
<proteinExistence type="predicted"/>
<dbReference type="Pfam" id="PF00636">
    <property type="entry name" value="Ribonuclease_3"/>
    <property type="match status" value="1"/>
</dbReference>
<feature type="compositionally biased region" description="Polar residues" evidence="1">
    <location>
        <begin position="247"/>
        <end position="265"/>
    </location>
</feature>
<dbReference type="SUPFAM" id="SSF69065">
    <property type="entry name" value="RNase III domain-like"/>
    <property type="match status" value="1"/>
</dbReference>
<sequence>MTIPLRGWARPRSAAARLAACEQLIGHEFNNLDLLKQALDSRGSLSRRLAILGDRAVENHLAHRWWEKKDLSSLQWNELRASVLCNENLSKVGFRMGISECTIPDSCDTGMKTRMATTIEAVLAAVWLDTNCDAAAFEKVINRLGLTHPLLDAGTRRAWLHGPITSSCRLPRCFFSGHHISLVRALSELEQSMNPPRGSASESARLVIGEASPKQETEPKRSEVQKTASPDSRTEVEQSYMEIEEGTMSQLSQQVLPSKQPSPKVSSCDDKHPGANRSIERAKDNAVQAPLPREQGTENLESSGIDARKSKQDAKPQKVHDEGPLFRAKGPKIEETTVERDPPDNAKSDPNRMKKLRVQEPEPSAHRNTGTGGGVNPEQGSRKDVAVYQEQQPSEGNPTEDASAQDDDAAREQQIRVLEMRMQRLSRRQSANPNQARLEALDELIARIQALKENTVEAVLVDASTESEKQSVGSHTASTDTDVCKPNK</sequence>
<accession>A0A423VGJ4</accession>
<feature type="domain" description="RNase III" evidence="2">
    <location>
        <begin position="18"/>
        <end position="131"/>
    </location>
</feature>
<gene>
    <name evidence="3" type="ORF">VSDG_08351</name>
</gene>
<feature type="compositionally biased region" description="Polar residues" evidence="1">
    <location>
        <begin position="389"/>
        <end position="402"/>
    </location>
</feature>
<dbReference type="OrthoDB" id="67027at2759"/>
<protein>
    <recommendedName>
        <fullName evidence="2">RNase III domain-containing protein</fullName>
    </recommendedName>
</protein>
<feature type="compositionally biased region" description="Basic and acidic residues" evidence="1">
    <location>
        <begin position="331"/>
        <end position="365"/>
    </location>
</feature>
<dbReference type="InterPro" id="IPR000999">
    <property type="entry name" value="RNase_III_dom"/>
</dbReference>
<feature type="compositionally biased region" description="Basic and acidic residues" evidence="1">
    <location>
        <begin position="267"/>
        <end position="284"/>
    </location>
</feature>
<evidence type="ECO:0000259" key="2">
    <source>
        <dbReference type="PROSITE" id="PS50142"/>
    </source>
</evidence>
<comment type="caution">
    <text evidence="3">The sequence shown here is derived from an EMBL/GenBank/DDBJ whole genome shotgun (WGS) entry which is preliminary data.</text>
</comment>
<evidence type="ECO:0000256" key="1">
    <source>
        <dbReference type="SAM" id="MobiDB-lite"/>
    </source>
</evidence>
<organism evidence="3 4">
    <name type="scientific">Cytospora chrysosperma</name>
    <name type="common">Cytospora canker fungus</name>
    <name type="synonym">Sphaeria chrysosperma</name>
    <dbReference type="NCBI Taxonomy" id="252740"/>
    <lineage>
        <taxon>Eukaryota</taxon>
        <taxon>Fungi</taxon>
        <taxon>Dikarya</taxon>
        <taxon>Ascomycota</taxon>
        <taxon>Pezizomycotina</taxon>
        <taxon>Sordariomycetes</taxon>
        <taxon>Sordariomycetidae</taxon>
        <taxon>Diaporthales</taxon>
        <taxon>Cytosporaceae</taxon>
        <taxon>Cytospora</taxon>
    </lineage>
</organism>
<feature type="compositionally biased region" description="Basic and acidic residues" evidence="1">
    <location>
        <begin position="213"/>
        <end position="224"/>
    </location>
</feature>
<dbReference type="InterPro" id="IPR036389">
    <property type="entry name" value="RNase_III_sf"/>
</dbReference>
<dbReference type="PROSITE" id="PS50142">
    <property type="entry name" value="RNASE_3_2"/>
    <property type="match status" value="1"/>
</dbReference>
<dbReference type="STRING" id="252740.A0A423VGJ4"/>
<dbReference type="EMBL" id="LJZO01000053">
    <property type="protein sequence ID" value="ROV90048.1"/>
    <property type="molecule type" value="Genomic_DNA"/>
</dbReference>
<dbReference type="CDD" id="cd00593">
    <property type="entry name" value="RIBOc"/>
    <property type="match status" value="1"/>
</dbReference>
<dbReference type="GO" id="GO:0006396">
    <property type="term" value="P:RNA processing"/>
    <property type="evidence" value="ECO:0007669"/>
    <property type="project" value="InterPro"/>
</dbReference>
<dbReference type="AlphaFoldDB" id="A0A423VGJ4"/>
<dbReference type="GO" id="GO:0004525">
    <property type="term" value="F:ribonuclease III activity"/>
    <property type="evidence" value="ECO:0007669"/>
    <property type="project" value="InterPro"/>
</dbReference>
<feature type="compositionally biased region" description="Polar residues" evidence="1">
    <location>
        <begin position="470"/>
        <end position="481"/>
    </location>
</feature>
<evidence type="ECO:0000313" key="4">
    <source>
        <dbReference type="Proteomes" id="UP000284375"/>
    </source>
</evidence>
<reference evidence="3 4" key="1">
    <citation type="submission" date="2015-09" db="EMBL/GenBank/DDBJ databases">
        <title>Host preference determinants of Valsa canker pathogens revealed by comparative genomics.</title>
        <authorList>
            <person name="Yin Z."/>
            <person name="Huang L."/>
        </authorList>
    </citation>
    <scope>NUCLEOTIDE SEQUENCE [LARGE SCALE GENOMIC DNA]</scope>
    <source>
        <strain evidence="3 4">YSFL</strain>
    </source>
</reference>
<name>A0A423VGJ4_CYTCH</name>
<feature type="region of interest" description="Disordered" evidence="1">
    <location>
        <begin position="464"/>
        <end position="488"/>
    </location>
</feature>
<keyword evidence="4" id="KW-1185">Reference proteome</keyword>
<evidence type="ECO:0000313" key="3">
    <source>
        <dbReference type="EMBL" id="ROV90048.1"/>
    </source>
</evidence>
<dbReference type="Proteomes" id="UP000284375">
    <property type="component" value="Unassembled WGS sequence"/>
</dbReference>